<keyword evidence="3" id="KW-0547">Nucleotide-binding</keyword>
<dbReference type="Gene3D" id="1.10.3290.10">
    <property type="entry name" value="Fido-like domain"/>
    <property type="match status" value="1"/>
</dbReference>
<dbReference type="InterPro" id="IPR003497">
    <property type="entry name" value="BRO_N_domain"/>
</dbReference>
<evidence type="ECO:0000256" key="2">
    <source>
        <dbReference type="ARBA" id="ARBA00022695"/>
    </source>
</evidence>
<evidence type="ECO:0000256" key="5">
    <source>
        <dbReference type="ARBA" id="ARBA00034531"/>
    </source>
</evidence>
<evidence type="ECO:0000256" key="4">
    <source>
        <dbReference type="ARBA" id="ARBA00022840"/>
    </source>
</evidence>
<name>A0ABT7NST7_9SPHI</name>
<evidence type="ECO:0000313" key="10">
    <source>
        <dbReference type="EMBL" id="MDM1050210.1"/>
    </source>
</evidence>
<reference evidence="10" key="1">
    <citation type="submission" date="2020-06" db="EMBL/GenBank/DDBJ databases">
        <authorList>
            <person name="Dong N."/>
        </authorList>
    </citation>
    <scope>NUCLEOTIDE SEQUENCE</scope>
    <source>
        <strain evidence="10">R1692</strain>
    </source>
</reference>
<evidence type="ECO:0000313" key="11">
    <source>
        <dbReference type="Proteomes" id="UP001170954"/>
    </source>
</evidence>
<dbReference type="PANTHER" id="PTHR39560">
    <property type="entry name" value="PROTEIN ADENYLYLTRANSFERASE FIC-RELATED"/>
    <property type="match status" value="1"/>
</dbReference>
<organism evidence="10 11">
    <name type="scientific">Sphingobacterium hotanense</name>
    <dbReference type="NCBI Taxonomy" id="649196"/>
    <lineage>
        <taxon>Bacteria</taxon>
        <taxon>Pseudomonadati</taxon>
        <taxon>Bacteroidota</taxon>
        <taxon>Sphingobacteriia</taxon>
        <taxon>Sphingobacteriales</taxon>
        <taxon>Sphingobacteriaceae</taxon>
        <taxon>Sphingobacterium</taxon>
    </lineage>
</organism>
<comment type="catalytic activity">
    <reaction evidence="7">
        <text>L-tyrosyl-[protein] + ATP = O-(5'-adenylyl)-L-tyrosyl-[protein] + diphosphate</text>
        <dbReference type="Rhea" id="RHEA:54288"/>
        <dbReference type="Rhea" id="RHEA-COMP:10136"/>
        <dbReference type="Rhea" id="RHEA-COMP:13846"/>
        <dbReference type="ChEBI" id="CHEBI:30616"/>
        <dbReference type="ChEBI" id="CHEBI:33019"/>
        <dbReference type="ChEBI" id="CHEBI:46858"/>
        <dbReference type="ChEBI" id="CHEBI:83624"/>
        <dbReference type="EC" id="2.7.7.108"/>
    </reaction>
</comment>
<dbReference type="RefSeq" id="WP_286652332.1">
    <property type="nucleotide sequence ID" value="NZ_JACAGK010000078.1"/>
</dbReference>
<gene>
    <name evidence="10" type="ORF">HX018_18390</name>
</gene>
<dbReference type="PANTHER" id="PTHR39560:SF1">
    <property type="entry name" value="PROTEIN ADENYLYLTRANSFERASE FIC-RELATED"/>
    <property type="match status" value="1"/>
</dbReference>
<reference evidence="10" key="2">
    <citation type="journal article" date="2022" name="Sci. Total Environ.">
        <title>Prevalence, transmission, and molecular epidemiology of tet(X)-positive bacteria among humans, animals, and environmental niches in China: An epidemiological, and genomic-based study.</title>
        <authorList>
            <person name="Dong N."/>
            <person name="Zeng Y."/>
            <person name="Cai C."/>
            <person name="Sun C."/>
            <person name="Lu J."/>
            <person name="Liu C."/>
            <person name="Zhou H."/>
            <person name="Sun Q."/>
            <person name="Shu L."/>
            <person name="Wang H."/>
            <person name="Wang Y."/>
            <person name="Wang S."/>
            <person name="Wu C."/>
            <person name="Chan E.W."/>
            <person name="Chen G."/>
            <person name="Shen Z."/>
            <person name="Chen S."/>
            <person name="Zhang R."/>
        </authorList>
    </citation>
    <scope>NUCLEOTIDE SEQUENCE</scope>
    <source>
        <strain evidence="10">R1692</strain>
    </source>
</reference>
<comment type="caution">
    <text evidence="10">The sequence shown here is derived from an EMBL/GenBank/DDBJ whole genome shotgun (WGS) entry which is preliminary data.</text>
</comment>
<dbReference type="InterPro" id="IPR003812">
    <property type="entry name" value="Fido"/>
</dbReference>
<evidence type="ECO:0000256" key="7">
    <source>
        <dbReference type="ARBA" id="ARBA00048696"/>
    </source>
</evidence>
<keyword evidence="1" id="KW-0808">Transferase</keyword>
<dbReference type="InterPro" id="IPR036597">
    <property type="entry name" value="Fido-like_dom_sf"/>
</dbReference>
<dbReference type="PROSITE" id="PS51459">
    <property type="entry name" value="FIDO"/>
    <property type="match status" value="1"/>
</dbReference>
<proteinExistence type="predicted"/>
<keyword evidence="4" id="KW-0067">ATP-binding</keyword>
<feature type="domain" description="Fido" evidence="8">
    <location>
        <begin position="139"/>
        <end position="269"/>
    </location>
</feature>
<accession>A0ABT7NST7</accession>
<evidence type="ECO:0000259" key="8">
    <source>
        <dbReference type="PROSITE" id="PS51459"/>
    </source>
</evidence>
<dbReference type="Proteomes" id="UP001170954">
    <property type="component" value="Unassembled WGS sequence"/>
</dbReference>
<dbReference type="Pfam" id="PF02661">
    <property type="entry name" value="Fic"/>
    <property type="match status" value="1"/>
</dbReference>
<dbReference type="EMBL" id="JACAGK010000078">
    <property type="protein sequence ID" value="MDM1050210.1"/>
    <property type="molecule type" value="Genomic_DNA"/>
</dbReference>
<dbReference type="PROSITE" id="PS51750">
    <property type="entry name" value="BRO_N"/>
    <property type="match status" value="1"/>
</dbReference>
<evidence type="ECO:0000256" key="6">
    <source>
        <dbReference type="ARBA" id="ARBA00047939"/>
    </source>
</evidence>
<dbReference type="SUPFAM" id="SSF140931">
    <property type="entry name" value="Fic-like"/>
    <property type="match status" value="1"/>
</dbReference>
<evidence type="ECO:0000259" key="9">
    <source>
        <dbReference type="PROSITE" id="PS51750"/>
    </source>
</evidence>
<sequence>MDKVSIRFFDDREVRAIWDDEQSKWWFSVLDIVAVLTDQDDYTKTRNYWKYLKAKLKKENNQLVSATTQLKLLASDGKRYKSDVLDYEGIIALGKTFPGTKANRFIEWFTYNDETIDGKSKTKAYALFESSFIDSIEVGTVKGLQQIHAYLFGGLYDFAGQIRTKNIAKGGFQFAMAQFLPNTLKDIEAMPDRTFDEIVDKYVEMNIAHPFMEGNGRSTRIWLDLMLKRAERKCVDWSKIAKNDYHQAMIKSVIDSQVLKSTLNGALTEDINSREMFMKGIDYSYYYEEN</sequence>
<protein>
    <recommendedName>
        <fullName evidence="5">protein adenylyltransferase</fullName>
        <ecNumber evidence="5">2.7.7.108</ecNumber>
    </recommendedName>
</protein>
<comment type="catalytic activity">
    <reaction evidence="6">
        <text>L-threonyl-[protein] + ATP = 3-O-(5'-adenylyl)-L-threonyl-[protein] + diphosphate</text>
        <dbReference type="Rhea" id="RHEA:54292"/>
        <dbReference type="Rhea" id="RHEA-COMP:11060"/>
        <dbReference type="Rhea" id="RHEA-COMP:13847"/>
        <dbReference type="ChEBI" id="CHEBI:30013"/>
        <dbReference type="ChEBI" id="CHEBI:30616"/>
        <dbReference type="ChEBI" id="CHEBI:33019"/>
        <dbReference type="ChEBI" id="CHEBI:138113"/>
        <dbReference type="EC" id="2.7.7.108"/>
    </reaction>
</comment>
<feature type="domain" description="Bro-N" evidence="9">
    <location>
        <begin position="1"/>
        <end position="123"/>
    </location>
</feature>
<evidence type="ECO:0000256" key="1">
    <source>
        <dbReference type="ARBA" id="ARBA00022679"/>
    </source>
</evidence>
<keyword evidence="2" id="KW-0548">Nucleotidyltransferase</keyword>
<dbReference type="NCBIfam" id="NF046029">
    <property type="entry name" value="ProtAdlyltaseNmFic"/>
    <property type="match status" value="1"/>
</dbReference>
<evidence type="ECO:0000256" key="3">
    <source>
        <dbReference type="ARBA" id="ARBA00022741"/>
    </source>
</evidence>
<keyword evidence="11" id="KW-1185">Reference proteome</keyword>
<dbReference type="EC" id="2.7.7.108" evidence="5"/>